<feature type="transmembrane region" description="Helical" evidence="1">
    <location>
        <begin position="147"/>
        <end position="165"/>
    </location>
</feature>
<feature type="transmembrane region" description="Helical" evidence="1">
    <location>
        <begin position="343"/>
        <end position="364"/>
    </location>
</feature>
<keyword evidence="3" id="KW-1185">Reference proteome</keyword>
<feature type="transmembrane region" description="Helical" evidence="1">
    <location>
        <begin position="12"/>
        <end position="31"/>
    </location>
</feature>
<dbReference type="AlphaFoldDB" id="A0A8T1X9C4"/>
<name>A0A8T1X9C4_9STRA</name>
<comment type="caution">
    <text evidence="2">The sequence shown here is derived from an EMBL/GenBank/DDBJ whole genome shotgun (WGS) entry which is preliminary data.</text>
</comment>
<keyword evidence="1" id="KW-1133">Transmembrane helix</keyword>
<evidence type="ECO:0000256" key="1">
    <source>
        <dbReference type="SAM" id="Phobius"/>
    </source>
</evidence>
<evidence type="ECO:0000313" key="3">
    <source>
        <dbReference type="Proteomes" id="UP000693981"/>
    </source>
</evidence>
<gene>
    <name evidence="2" type="ORF">PHYBOEH_003819</name>
</gene>
<feature type="transmembrane region" description="Helical" evidence="1">
    <location>
        <begin position="258"/>
        <end position="275"/>
    </location>
</feature>
<dbReference type="OrthoDB" id="110120at2759"/>
<evidence type="ECO:0000313" key="2">
    <source>
        <dbReference type="EMBL" id="KAG7400908.1"/>
    </source>
</evidence>
<keyword evidence="1" id="KW-0472">Membrane</keyword>
<evidence type="ECO:0008006" key="4">
    <source>
        <dbReference type="Google" id="ProtNLM"/>
    </source>
</evidence>
<feature type="transmembrane region" description="Helical" evidence="1">
    <location>
        <begin position="43"/>
        <end position="62"/>
    </location>
</feature>
<sequence length="366" mass="40858">MPPLCRTTNWSIFPSVLMVRAAVIGGCIVTSSLVKDAQKYKTSVYYSLACFYVFVGCTDAQARHLFRTETVRGQQIGRLQQQQQPSKKAQTTRQTTSWRRLLRVFLHDLPLFVSALFAAAIALKILLQESAKHLLAKRRRANMRMMAIIVAAPTILVDTQLRTVLLCLNNASKTIVGSMLFAAGEVSMRVGKTRYMERMARRMAARRSLPPSLPGRVQTARIHVQPRRAPSLDTIDPIQDRVSRLLSLHAAEIYSEMYAKYIAMGCSYAILFFFGSHPKYDLGLVGSTPESSTSTGTAFRVQWRNVGTAGFQLGIEILVDIVACAFEIRSGIEFEHFNKDDSFLAVFMVAIALVNVHISSSVYLHS</sequence>
<accession>A0A8T1X9C4</accession>
<keyword evidence="1" id="KW-0812">Transmembrane</keyword>
<dbReference type="EMBL" id="JAGDFL010000021">
    <property type="protein sequence ID" value="KAG7400908.1"/>
    <property type="molecule type" value="Genomic_DNA"/>
</dbReference>
<feature type="transmembrane region" description="Helical" evidence="1">
    <location>
        <begin position="109"/>
        <end position="127"/>
    </location>
</feature>
<dbReference type="Proteomes" id="UP000693981">
    <property type="component" value="Unassembled WGS sequence"/>
</dbReference>
<protein>
    <recommendedName>
        <fullName evidence="4">Transmembrane protein</fullName>
    </recommendedName>
</protein>
<organism evidence="2 3">
    <name type="scientific">Phytophthora boehmeriae</name>
    <dbReference type="NCBI Taxonomy" id="109152"/>
    <lineage>
        <taxon>Eukaryota</taxon>
        <taxon>Sar</taxon>
        <taxon>Stramenopiles</taxon>
        <taxon>Oomycota</taxon>
        <taxon>Peronosporomycetes</taxon>
        <taxon>Peronosporales</taxon>
        <taxon>Peronosporaceae</taxon>
        <taxon>Phytophthora</taxon>
    </lineage>
</organism>
<reference evidence="2" key="1">
    <citation type="submission" date="2021-02" db="EMBL/GenBank/DDBJ databases">
        <authorList>
            <person name="Palmer J.M."/>
        </authorList>
    </citation>
    <scope>NUCLEOTIDE SEQUENCE</scope>
    <source>
        <strain evidence="2">SCRP23</strain>
    </source>
</reference>
<proteinExistence type="predicted"/>